<evidence type="ECO:0000313" key="1">
    <source>
        <dbReference type="EMBL" id="QDT06000.1"/>
    </source>
</evidence>
<dbReference type="Proteomes" id="UP000318538">
    <property type="component" value="Chromosome"/>
</dbReference>
<accession>A0A517NFU7</accession>
<protein>
    <submittedName>
        <fullName evidence="1">Uncharacterized protein</fullName>
    </submittedName>
</protein>
<keyword evidence="2" id="KW-1185">Reference proteome</keyword>
<organism evidence="1 2">
    <name type="scientific">Rubripirellula lacrimiformis</name>
    <dbReference type="NCBI Taxonomy" id="1930273"/>
    <lineage>
        <taxon>Bacteria</taxon>
        <taxon>Pseudomonadati</taxon>
        <taxon>Planctomycetota</taxon>
        <taxon>Planctomycetia</taxon>
        <taxon>Pirellulales</taxon>
        <taxon>Pirellulaceae</taxon>
        <taxon>Rubripirellula</taxon>
    </lineage>
</organism>
<gene>
    <name evidence="1" type="ORF">K227x_44070</name>
</gene>
<evidence type="ECO:0000313" key="2">
    <source>
        <dbReference type="Proteomes" id="UP000318538"/>
    </source>
</evidence>
<proteinExistence type="predicted"/>
<dbReference type="KEGG" id="rlc:K227x_44070"/>
<dbReference type="AlphaFoldDB" id="A0A517NFU7"/>
<dbReference type="EMBL" id="CP036525">
    <property type="protein sequence ID" value="QDT06000.1"/>
    <property type="molecule type" value="Genomic_DNA"/>
</dbReference>
<reference evidence="1 2" key="1">
    <citation type="submission" date="2019-02" db="EMBL/GenBank/DDBJ databases">
        <title>Deep-cultivation of Planctomycetes and their phenomic and genomic characterization uncovers novel biology.</title>
        <authorList>
            <person name="Wiegand S."/>
            <person name="Jogler M."/>
            <person name="Boedeker C."/>
            <person name="Pinto D."/>
            <person name="Vollmers J."/>
            <person name="Rivas-Marin E."/>
            <person name="Kohn T."/>
            <person name="Peeters S.H."/>
            <person name="Heuer A."/>
            <person name="Rast P."/>
            <person name="Oberbeckmann S."/>
            <person name="Bunk B."/>
            <person name="Jeske O."/>
            <person name="Meyerdierks A."/>
            <person name="Storesund J.E."/>
            <person name="Kallscheuer N."/>
            <person name="Luecker S."/>
            <person name="Lage O.M."/>
            <person name="Pohl T."/>
            <person name="Merkel B.J."/>
            <person name="Hornburger P."/>
            <person name="Mueller R.-W."/>
            <person name="Bruemmer F."/>
            <person name="Labrenz M."/>
            <person name="Spormann A.M."/>
            <person name="Op den Camp H."/>
            <person name="Overmann J."/>
            <person name="Amann R."/>
            <person name="Jetten M.S.M."/>
            <person name="Mascher T."/>
            <person name="Medema M.H."/>
            <person name="Devos D.P."/>
            <person name="Kaster A.-K."/>
            <person name="Ovreas L."/>
            <person name="Rohde M."/>
            <person name="Galperin M.Y."/>
            <person name="Jogler C."/>
        </authorList>
    </citation>
    <scope>NUCLEOTIDE SEQUENCE [LARGE SCALE GENOMIC DNA]</scope>
    <source>
        <strain evidence="1 2">K22_7</strain>
    </source>
</reference>
<sequence>MVGEDPMTYDVSREGDKKLCRFDDHLIVVARCGCILGASMGCPHPNTPPSRGSDSIAIAEWSSDAATVARSSSQRRYQVNPTTTTFVLEATSFVGSPSLGRVVTARSADHQPSFSALTSSGVAIRLGITNDGDNKTDAKNDSAATTTTIETIVSRFPRLPISASVQAQFVICQPE</sequence>
<name>A0A517NFU7_9BACT</name>